<organism evidence="1 2">
    <name type="scientific">Tardiphaga robiniae</name>
    <dbReference type="NCBI Taxonomy" id="943830"/>
    <lineage>
        <taxon>Bacteria</taxon>
        <taxon>Pseudomonadati</taxon>
        <taxon>Pseudomonadota</taxon>
        <taxon>Alphaproteobacteria</taxon>
        <taxon>Hyphomicrobiales</taxon>
        <taxon>Nitrobacteraceae</taxon>
        <taxon>Tardiphaga</taxon>
    </lineage>
</organism>
<evidence type="ECO:0000313" key="1">
    <source>
        <dbReference type="EMBL" id="QND71223.1"/>
    </source>
</evidence>
<dbReference type="AlphaFoldDB" id="A0A7G6TWU1"/>
<evidence type="ECO:0000313" key="2">
    <source>
        <dbReference type="Proteomes" id="UP000515291"/>
    </source>
</evidence>
<dbReference type="Proteomes" id="UP000515291">
    <property type="component" value="Chromosome"/>
</dbReference>
<reference evidence="2" key="1">
    <citation type="journal article" date="2020" name="Mol. Plant Microbe">
        <title>Rhizobial microsymbionts of the narrowly endemic Oxytropis species growing in Kamchatka are characterized by significant genetic diversity and possess a set of genes that are associated with T3SS and T6SS secretion systems and can affect the development of symbiosis.</title>
        <authorList>
            <person name="Safronova V."/>
            <person name="Guro P."/>
            <person name="Sazanova A."/>
            <person name="Kuznetsova I."/>
            <person name="Belimov A."/>
            <person name="Yakubov V."/>
            <person name="Chirak E."/>
            <person name="Afonin A."/>
            <person name="Gogolev Y."/>
            <person name="Andronov E."/>
            <person name="Tikhonovich I."/>
        </authorList>
    </citation>
    <scope>NUCLEOTIDE SEQUENCE [LARGE SCALE GENOMIC DNA]</scope>
    <source>
        <strain evidence="2">581</strain>
    </source>
</reference>
<name>A0A7G6TWU1_9BRAD</name>
<sequence length="109" mass="12194">MRRFSARSYALRRVHLAHIKPSCGARDFAKLAGLDTAAFEAPNITMANKAQFSILAYQRRPGFWRAAISRKDGAVLTMNDVALKSVVTSEDFPSEEEAYTDAEKVIRMI</sequence>
<dbReference type="KEGG" id="trb:HB776_08220"/>
<proteinExistence type="predicted"/>
<dbReference type="EMBL" id="CP050292">
    <property type="protein sequence ID" value="QND71223.1"/>
    <property type="molecule type" value="Genomic_DNA"/>
</dbReference>
<accession>A0A7G6TWU1</accession>
<protein>
    <submittedName>
        <fullName evidence="1">Uncharacterized protein</fullName>
    </submittedName>
</protein>
<dbReference type="RefSeq" id="WP_184516741.1">
    <property type="nucleotide sequence ID" value="NZ_CP050292.1"/>
</dbReference>
<gene>
    <name evidence="1" type="ORF">HB776_08220</name>
</gene>